<name>A0A7G1P5I7_9ACTN</name>
<reference evidence="3 4" key="1">
    <citation type="journal article" date="2014" name="Int. J. Syst. Evol. Microbiol.">
        <title>Complete genome sequence of Corynebacterium casei LMG S-19264T (=DSM 44701T), isolated from a smear-ripened cheese.</title>
        <authorList>
            <consortium name="US DOE Joint Genome Institute (JGI-PGF)"/>
            <person name="Walter F."/>
            <person name="Albersmeier A."/>
            <person name="Kalinowski J."/>
            <person name="Ruckert C."/>
        </authorList>
    </citation>
    <scope>NUCLEOTIDE SEQUENCE [LARGE SCALE GENOMIC DNA]</scope>
    <source>
        <strain evidence="3 4">JCM 4677</strain>
    </source>
</reference>
<dbReference type="GO" id="GO:0016787">
    <property type="term" value="F:hydrolase activity"/>
    <property type="evidence" value="ECO:0007669"/>
    <property type="project" value="UniProtKB-KW"/>
</dbReference>
<proteinExistence type="predicted"/>
<dbReference type="EMBL" id="AP023440">
    <property type="protein sequence ID" value="BCL29056.1"/>
    <property type="molecule type" value="Genomic_DNA"/>
</dbReference>
<dbReference type="Gene3D" id="3.40.50.1820">
    <property type="entry name" value="alpha/beta hydrolase"/>
    <property type="match status" value="1"/>
</dbReference>
<dbReference type="InterPro" id="IPR000073">
    <property type="entry name" value="AB_hydrolase_1"/>
</dbReference>
<organism evidence="3 4">
    <name type="scientific">Streptomyces aurantiacus</name>
    <dbReference type="NCBI Taxonomy" id="47760"/>
    <lineage>
        <taxon>Bacteria</taxon>
        <taxon>Bacillati</taxon>
        <taxon>Actinomycetota</taxon>
        <taxon>Actinomycetes</taxon>
        <taxon>Kitasatosporales</taxon>
        <taxon>Streptomycetaceae</taxon>
        <taxon>Streptomyces</taxon>
        <taxon>Streptomyces aurantiacus group</taxon>
    </lineage>
</organism>
<evidence type="ECO:0000256" key="1">
    <source>
        <dbReference type="ARBA" id="ARBA00022801"/>
    </source>
</evidence>
<protein>
    <submittedName>
        <fullName evidence="3">Epoxide hydrolase</fullName>
    </submittedName>
</protein>
<accession>A0A7G1P5I7</accession>
<dbReference type="AlphaFoldDB" id="A0A7G1P5I7"/>
<evidence type="ECO:0000259" key="2">
    <source>
        <dbReference type="Pfam" id="PF00561"/>
    </source>
</evidence>
<feature type="domain" description="AB hydrolase-1" evidence="2">
    <location>
        <begin position="35"/>
        <end position="150"/>
    </location>
</feature>
<dbReference type="PRINTS" id="PR00111">
    <property type="entry name" value="ABHYDROLASE"/>
</dbReference>
<keyword evidence="4" id="KW-1185">Reference proteome</keyword>
<sequence length="289" mass="30960">MSPVSTDNWLPDGFKVHRVATNGTHLSVAVGGSGPVLVLLHGWPQSSRAWARVMPALARTHTVVVPDLRGTNASDRPADGYTKTNQARDMRGVLKELGLTGPVAVAGHDIGSMIALGWAAAYPDDISHLVLIDSFLPGFGLEEAMNPAAGGMWHFGLFMAPNIAEMLFDGHELEFFTATFTAMSAPGTFSPDDLATYARAYTGRERLSGGFAHYRTLLEDGRENRALLAERKLPMPVLAIGTALSGTADTAQKLSSHAENVQGKVAPTGHFVAEEDPDWFTKTVAEFFA</sequence>
<dbReference type="PRINTS" id="PR00412">
    <property type="entry name" value="EPOXHYDRLASE"/>
</dbReference>
<dbReference type="InterPro" id="IPR029058">
    <property type="entry name" value="AB_hydrolase_fold"/>
</dbReference>
<gene>
    <name evidence="3" type="ORF">GCM10017557_39150</name>
</gene>
<dbReference type="PANTHER" id="PTHR43329">
    <property type="entry name" value="EPOXIDE HYDROLASE"/>
    <property type="match status" value="1"/>
</dbReference>
<dbReference type="SUPFAM" id="SSF53474">
    <property type="entry name" value="alpha/beta-Hydrolases"/>
    <property type="match status" value="1"/>
</dbReference>
<dbReference type="Pfam" id="PF00561">
    <property type="entry name" value="Abhydrolase_1"/>
    <property type="match status" value="1"/>
</dbReference>
<dbReference type="InterPro" id="IPR000639">
    <property type="entry name" value="Epox_hydrolase-like"/>
</dbReference>
<keyword evidence="1 3" id="KW-0378">Hydrolase</keyword>
<dbReference type="KEGG" id="sgm:GCM10017557_39150"/>
<evidence type="ECO:0000313" key="4">
    <source>
        <dbReference type="Proteomes" id="UP000516444"/>
    </source>
</evidence>
<dbReference type="Proteomes" id="UP000516444">
    <property type="component" value="Chromosome"/>
</dbReference>
<evidence type="ECO:0000313" key="3">
    <source>
        <dbReference type="EMBL" id="BCL29056.1"/>
    </source>
</evidence>